<gene>
    <name evidence="4" type="ORF">Aargi30884_00100</name>
</gene>
<evidence type="ECO:0000259" key="3">
    <source>
        <dbReference type="Pfam" id="PF00884"/>
    </source>
</evidence>
<dbReference type="SUPFAM" id="SSF53649">
    <property type="entry name" value="Alkaline phosphatase-like"/>
    <property type="match status" value="1"/>
</dbReference>
<dbReference type="Gene3D" id="3.40.720.10">
    <property type="entry name" value="Alkaline Phosphatase, subunit A"/>
    <property type="match status" value="1"/>
</dbReference>
<dbReference type="GO" id="GO:0005737">
    <property type="term" value="C:cytoplasm"/>
    <property type="evidence" value="ECO:0007669"/>
    <property type="project" value="TreeGrafter"/>
</dbReference>
<keyword evidence="5" id="KW-1185">Reference proteome</keyword>
<name>A0A6N4TEI6_9FIRM</name>
<feature type="domain" description="Sulfatase N-terminal" evidence="3">
    <location>
        <begin position="4"/>
        <end position="328"/>
    </location>
</feature>
<dbReference type="InterPro" id="IPR017850">
    <property type="entry name" value="Alkaline_phosphatase_core_sf"/>
</dbReference>
<dbReference type="PANTHER" id="PTHR45953">
    <property type="entry name" value="IDURONATE 2-SULFATASE"/>
    <property type="match status" value="1"/>
</dbReference>
<dbReference type="Proteomes" id="UP000464754">
    <property type="component" value="Chromosome"/>
</dbReference>
<keyword evidence="1" id="KW-0479">Metal-binding</keyword>
<evidence type="ECO:0000256" key="1">
    <source>
        <dbReference type="ARBA" id="ARBA00022723"/>
    </source>
</evidence>
<keyword evidence="2" id="KW-0378">Hydrolase</keyword>
<sequence>MRTIVVLMDTLRRDYLECYNSNTDCMNPNIREFAQDSCRFDNHFVGSMPCMPARRDIFTGRLNFLERSWGPIEIYDTTLPKVLFQEGNIRSHMITDHAHYFRIGGENYCQQFNTYEFFRGQESDPWVSLIDDPWQPEKYFGDVKRQYQCNRTRFKEEKDYSSVKCFDAAMQWIDNNKGAKDFFLMVETFDPHEPFDVPQEYLDLYNDDYTGPHFDLPIYHKIDEETDEAMEHLRRRYKALITMTDKHFGRFINKLKEANMYEDTLIILTTDHGYCFGEREYIGKSYMPAYNELANIPLLVHLPNQKGKGKAYKQITQNIDLMPTILDYQEINIPTSVVGKSLRTIIEEDKPIQEYALYGTYGCSVNIYDGQYTYMRGGRDQSQCYEYTTSLTTIRNWLGKEKGENIEMGRFLPRTNMPMYKVPSSPAALVKDTCFVNTDHLFDLSCDYEQKKEINDPEIIKKMENLMIKAMKENEAPLEQYKRLELQYSLD</sequence>
<dbReference type="KEGG" id="aarg:Aargi30884_00100"/>
<dbReference type="GO" id="GO:0046872">
    <property type="term" value="F:metal ion binding"/>
    <property type="evidence" value="ECO:0007669"/>
    <property type="project" value="UniProtKB-KW"/>
</dbReference>
<protein>
    <submittedName>
        <fullName evidence="4">Sulfatase</fullName>
    </submittedName>
</protein>
<organism evidence="4 5">
    <name type="scientific">Amedibacterium intestinale</name>
    <dbReference type="NCBI Taxonomy" id="2583452"/>
    <lineage>
        <taxon>Bacteria</taxon>
        <taxon>Bacillati</taxon>
        <taxon>Bacillota</taxon>
        <taxon>Erysipelotrichia</taxon>
        <taxon>Erysipelotrichales</taxon>
        <taxon>Erysipelotrichaceae</taxon>
        <taxon>Amedibacterium</taxon>
    </lineage>
</organism>
<accession>A0A6N4TEI6</accession>
<reference evidence="5" key="1">
    <citation type="submission" date="2019-05" db="EMBL/GenBank/DDBJ databases">
        <title>Complete genome sequencing of Absiella argi strain JCM 30884.</title>
        <authorList>
            <person name="Sakamoto M."/>
            <person name="Murakami T."/>
            <person name="Mori H."/>
        </authorList>
    </citation>
    <scope>NUCLEOTIDE SEQUENCE [LARGE SCALE GENOMIC DNA]</scope>
    <source>
        <strain evidence="5">JCM 30884</strain>
    </source>
</reference>
<dbReference type="CDD" id="cd16148">
    <property type="entry name" value="sulfatase_like"/>
    <property type="match status" value="1"/>
</dbReference>
<dbReference type="EMBL" id="AP019695">
    <property type="protein sequence ID" value="BBK21107.1"/>
    <property type="molecule type" value="Genomic_DNA"/>
</dbReference>
<dbReference type="RefSeq" id="WP_115714430.1">
    <property type="nucleotide sequence ID" value="NZ_AP019695.1"/>
</dbReference>
<dbReference type="InterPro" id="IPR000917">
    <property type="entry name" value="Sulfatase_N"/>
</dbReference>
<evidence type="ECO:0000256" key="2">
    <source>
        <dbReference type="ARBA" id="ARBA00022801"/>
    </source>
</evidence>
<dbReference type="Pfam" id="PF00884">
    <property type="entry name" value="Sulfatase"/>
    <property type="match status" value="1"/>
</dbReference>
<evidence type="ECO:0000313" key="5">
    <source>
        <dbReference type="Proteomes" id="UP000464754"/>
    </source>
</evidence>
<dbReference type="PANTHER" id="PTHR45953:SF1">
    <property type="entry name" value="IDURONATE 2-SULFATASE"/>
    <property type="match status" value="1"/>
</dbReference>
<dbReference type="GO" id="GO:0004423">
    <property type="term" value="F:iduronate-2-sulfatase activity"/>
    <property type="evidence" value="ECO:0007669"/>
    <property type="project" value="TreeGrafter"/>
</dbReference>
<dbReference type="AlphaFoldDB" id="A0A6N4TEI6"/>
<evidence type="ECO:0000313" key="4">
    <source>
        <dbReference type="EMBL" id="BBK21107.1"/>
    </source>
</evidence>
<proteinExistence type="predicted"/>